<proteinExistence type="inferred from homology"/>
<dbReference type="SMART" id="SM00060">
    <property type="entry name" value="FN3"/>
    <property type="match status" value="2"/>
</dbReference>
<dbReference type="EMBL" id="JBHTCG010000006">
    <property type="protein sequence ID" value="MFC7382713.1"/>
    <property type="molecule type" value="Genomic_DNA"/>
</dbReference>
<dbReference type="Gene3D" id="2.60.40.10">
    <property type="entry name" value="Immunoglobulins"/>
    <property type="match status" value="2"/>
</dbReference>
<dbReference type="SUPFAM" id="SSF49384">
    <property type="entry name" value="Carbohydrate-binding domain"/>
    <property type="match status" value="1"/>
</dbReference>
<evidence type="ECO:0000259" key="9">
    <source>
        <dbReference type="PROSITE" id="PS50853"/>
    </source>
</evidence>
<organism evidence="11 12">
    <name type="scientific">Sphaerisporangium rhizosphaerae</name>
    <dbReference type="NCBI Taxonomy" id="2269375"/>
    <lineage>
        <taxon>Bacteria</taxon>
        <taxon>Bacillati</taxon>
        <taxon>Actinomycetota</taxon>
        <taxon>Actinomycetes</taxon>
        <taxon>Streptosporangiales</taxon>
        <taxon>Streptosporangiaceae</taxon>
        <taxon>Sphaerisporangium</taxon>
    </lineage>
</organism>
<dbReference type="InterPro" id="IPR036116">
    <property type="entry name" value="FN3_sf"/>
</dbReference>
<keyword evidence="1 8" id="KW-0732">Signal</keyword>
<dbReference type="PROSITE" id="PS51173">
    <property type="entry name" value="CBM2"/>
    <property type="match status" value="1"/>
</dbReference>
<dbReference type="Pfam" id="PF00041">
    <property type="entry name" value="fn3"/>
    <property type="match status" value="2"/>
</dbReference>
<dbReference type="InterPro" id="IPR001919">
    <property type="entry name" value="CBD2"/>
</dbReference>
<evidence type="ECO:0000256" key="7">
    <source>
        <dbReference type="SAM" id="MobiDB-lite"/>
    </source>
</evidence>
<reference evidence="12" key="1">
    <citation type="journal article" date="2019" name="Int. J. Syst. Evol. Microbiol.">
        <title>The Global Catalogue of Microorganisms (GCM) 10K type strain sequencing project: providing services to taxonomists for standard genome sequencing and annotation.</title>
        <authorList>
            <consortium name="The Broad Institute Genomics Platform"/>
            <consortium name="The Broad Institute Genome Sequencing Center for Infectious Disease"/>
            <person name="Wu L."/>
            <person name="Ma J."/>
        </authorList>
    </citation>
    <scope>NUCLEOTIDE SEQUENCE [LARGE SCALE GENOMIC DNA]</scope>
    <source>
        <strain evidence="12">CECT 7649</strain>
    </source>
</reference>
<evidence type="ECO:0000259" key="10">
    <source>
        <dbReference type="PROSITE" id="PS51173"/>
    </source>
</evidence>
<dbReference type="Gene3D" id="2.130.10.10">
    <property type="entry name" value="YVTN repeat-like/Quinoprotein amine dehydrogenase"/>
    <property type="match status" value="2"/>
</dbReference>
<dbReference type="PANTHER" id="PTHR43739">
    <property type="entry name" value="XYLOGLUCANASE (EUROFUNG)"/>
    <property type="match status" value="1"/>
</dbReference>
<feature type="domain" description="Fibronectin type-III" evidence="9">
    <location>
        <begin position="771"/>
        <end position="860"/>
    </location>
</feature>
<evidence type="ECO:0000256" key="4">
    <source>
        <dbReference type="ARBA" id="ARBA00023295"/>
    </source>
</evidence>
<protein>
    <submittedName>
        <fullName evidence="11">Cellulose binding domain-containing protein</fullName>
    </submittedName>
</protein>
<dbReference type="PANTHER" id="PTHR43739:SF2">
    <property type="entry name" value="OLIGOXYLOGLUCAN-REDUCING END-SPECIFIC XYLOGLUCANASE-RELATED"/>
    <property type="match status" value="1"/>
</dbReference>
<evidence type="ECO:0000256" key="2">
    <source>
        <dbReference type="ARBA" id="ARBA00022801"/>
    </source>
</evidence>
<dbReference type="InterPro" id="IPR003961">
    <property type="entry name" value="FN3_dom"/>
</dbReference>
<comment type="similarity">
    <text evidence="6">Belongs to the glycosyl hydrolase 74 family.</text>
</comment>
<evidence type="ECO:0000256" key="8">
    <source>
        <dbReference type="SAM" id="SignalP"/>
    </source>
</evidence>
<dbReference type="PROSITE" id="PS50853">
    <property type="entry name" value="FN3"/>
    <property type="match status" value="2"/>
</dbReference>
<dbReference type="InterPro" id="IPR015943">
    <property type="entry name" value="WD40/YVTN_repeat-like_dom_sf"/>
</dbReference>
<gene>
    <name evidence="11" type="ORF">ACFQSB_10900</name>
</gene>
<sequence>MRKKLLSMLAMALAASFLAGVQAPPSAAAASEPYTFKNVQIGGGGFVPGIVFNQSQKDLIYARTDIGGAYRWNASSQTWTPLLDWVGFDNWGYNGVVSIATDAVDPNKVYAAAGMYTNSWDPNNGAILRSSDKGATWQASPLPFKLGGNMPGRGMGERLAIDPNKNSVLYFGAPSGNGLWRSTDSGATWAKVTNFPNAGNYVASPGDAYNGDNQGVVWVTFDKRTGSSGSATQTIYVGVADKSNTVYRTTNGGTSWERVSGQPTGYIAHKGVLDTTNGYLYIATSDTGGPYDGAKGEVWRYTTATGAWTQISPIPSSSSDDYFGYSGLSVDRQHPGTLMVATQVSWWPDVIFFRSTDSGATWTRVWDFTSYPDRSFRYKMDISATPWLTFGTNPAPPEVTPKLGWMTESLEIDPFNSDRMMYGTGATIYGTTDLTKWDTGGQFTIKPTVIGLEETAVLDLISPPSGAPLVSGLGDIGGFRHTDLTKVPSMMFTQPVFTSTRSLDYAETNPSIMVRAGDFTDSDRPNDSHVAFSTDGGANWFQGTEPGGVNNGGTVAAAADGSRFVWAPGDSGQPVVYSVGYGNSWSQSSGAPANAVVESDRVNKNKFYAFANGGFYVSTNGGAAFTRTAASGLPSTGVKFKALPGTEGDIWLAGGTGGLWHSTDSGASFTKVSGVTEATNIGFGKAAPGKTYQALYLAGRVDGVYGVYRSDDTAGTWIRVNDDQHQYGNIGEALTGDPRVYGRVYIGTNGRGIIYGDRDGSSTPDTTAPSKPGTPTASAVTSSGATLSWTASTDNVGVSGYDVYREAGTTDVKVGTATSNTFTLSGLSASTSYTFYVVARDAAGNSSTASSPVTFTTTSGGTTDTTAPSKPGTPTASAVTSSGATLSWTASTDNVGVSGYDVYREAGTTDVKVGTATSNTFTLSGLSASTSYTFYVVARDAAGNSSTASSPVTFTTTSGGGNSGCTATYAVTNSWPGGFQGEVTVKNTGTAAITGWTVKWAFANGQTITQLWNGTLTQSGANVTVKNVSYNGNLAAGASTTFGFGASSTGTNAVPSPVTCTAG</sequence>
<evidence type="ECO:0000256" key="3">
    <source>
        <dbReference type="ARBA" id="ARBA00023277"/>
    </source>
</evidence>
<dbReference type="InterPro" id="IPR012291">
    <property type="entry name" value="CBM2_carb-bd_dom_sf"/>
</dbReference>
<keyword evidence="12" id="KW-1185">Reference proteome</keyword>
<evidence type="ECO:0000313" key="12">
    <source>
        <dbReference type="Proteomes" id="UP001596496"/>
    </source>
</evidence>
<evidence type="ECO:0000256" key="1">
    <source>
        <dbReference type="ARBA" id="ARBA00022729"/>
    </source>
</evidence>
<feature type="compositionally biased region" description="Polar residues" evidence="7">
    <location>
        <begin position="761"/>
        <end position="783"/>
    </location>
</feature>
<dbReference type="InterPro" id="IPR013783">
    <property type="entry name" value="Ig-like_fold"/>
</dbReference>
<keyword evidence="4" id="KW-0326">Glycosidase</keyword>
<keyword evidence="5" id="KW-0624">Polysaccharide degradation</keyword>
<feature type="signal peptide" evidence="8">
    <location>
        <begin position="1"/>
        <end position="19"/>
    </location>
</feature>
<accession>A0ABW2P1B3</accession>
<feature type="region of interest" description="Disordered" evidence="7">
    <location>
        <begin position="845"/>
        <end position="880"/>
    </location>
</feature>
<evidence type="ECO:0000313" key="11">
    <source>
        <dbReference type="EMBL" id="MFC7382713.1"/>
    </source>
</evidence>
<dbReference type="CDD" id="cd00063">
    <property type="entry name" value="FN3"/>
    <property type="match status" value="2"/>
</dbReference>
<feature type="region of interest" description="Disordered" evidence="7">
    <location>
        <begin position="755"/>
        <end position="783"/>
    </location>
</feature>
<dbReference type="SUPFAM" id="SSF49265">
    <property type="entry name" value="Fibronectin type III"/>
    <property type="match status" value="1"/>
</dbReference>
<dbReference type="SMART" id="SM00637">
    <property type="entry name" value="CBD_II"/>
    <property type="match status" value="1"/>
</dbReference>
<evidence type="ECO:0000256" key="6">
    <source>
        <dbReference type="ARBA" id="ARBA00037986"/>
    </source>
</evidence>
<feature type="compositionally biased region" description="Low complexity" evidence="7">
    <location>
        <begin position="854"/>
        <end position="866"/>
    </location>
</feature>
<feature type="chain" id="PRO_5047383078" evidence="8">
    <location>
        <begin position="20"/>
        <end position="1063"/>
    </location>
</feature>
<evidence type="ECO:0000256" key="5">
    <source>
        <dbReference type="ARBA" id="ARBA00023326"/>
    </source>
</evidence>
<dbReference type="InterPro" id="IPR008965">
    <property type="entry name" value="CBM2/CBM3_carb-bd_dom_sf"/>
</dbReference>
<name>A0ABW2P1B3_9ACTN</name>
<comment type="caution">
    <text evidence="11">The sequence shown here is derived from an EMBL/GenBank/DDBJ whole genome shotgun (WGS) entry which is preliminary data.</text>
</comment>
<dbReference type="Gene3D" id="2.60.40.290">
    <property type="match status" value="1"/>
</dbReference>
<dbReference type="Proteomes" id="UP001596496">
    <property type="component" value="Unassembled WGS sequence"/>
</dbReference>
<dbReference type="InterPro" id="IPR052025">
    <property type="entry name" value="Xyloglucanase_GH74"/>
</dbReference>
<keyword evidence="3" id="KW-0119">Carbohydrate metabolism</keyword>
<feature type="domain" description="Fibronectin type-III" evidence="9">
    <location>
        <begin position="870"/>
        <end position="959"/>
    </location>
</feature>
<feature type="domain" description="CBM2" evidence="10">
    <location>
        <begin position="958"/>
        <end position="1063"/>
    </location>
</feature>
<dbReference type="SUPFAM" id="SSF110296">
    <property type="entry name" value="Oligoxyloglucan reducing end-specific cellobiohydrolase"/>
    <property type="match status" value="2"/>
</dbReference>
<dbReference type="Pfam" id="PF00553">
    <property type="entry name" value="CBM_2"/>
    <property type="match status" value="1"/>
</dbReference>
<keyword evidence="2" id="KW-0378">Hydrolase</keyword>
<dbReference type="RefSeq" id="WP_380826011.1">
    <property type="nucleotide sequence ID" value="NZ_JBHTCG010000006.1"/>
</dbReference>